<accession>A0ABX7F6B0</accession>
<feature type="transmembrane region" description="Helical" evidence="1">
    <location>
        <begin position="31"/>
        <end position="54"/>
    </location>
</feature>
<dbReference type="EMBL" id="CP047166">
    <property type="protein sequence ID" value="QRF66066.1"/>
    <property type="molecule type" value="Genomic_DNA"/>
</dbReference>
<evidence type="ECO:0000256" key="1">
    <source>
        <dbReference type="SAM" id="Phobius"/>
    </source>
</evidence>
<gene>
    <name evidence="2" type="ORF">GQA70_06910</name>
</gene>
<dbReference type="Proteomes" id="UP000596387">
    <property type="component" value="Chromosome"/>
</dbReference>
<reference evidence="2 3" key="1">
    <citation type="submission" date="2019-12" db="EMBL/GenBank/DDBJ databases">
        <title>Complete Genome Sequence of a Quorum-Sensing Bacterium,Rhodobacteraceae bacterium C31, Isolated from a marine microalgae symbiotic bacteria.</title>
        <authorList>
            <person name="Zhang Y."/>
        </authorList>
    </citation>
    <scope>NUCLEOTIDE SEQUENCE [LARGE SCALE GENOMIC DNA]</scope>
    <source>
        <strain evidence="2 3">C31</strain>
    </source>
</reference>
<proteinExistence type="predicted"/>
<dbReference type="RefSeq" id="WP_039616653.1">
    <property type="nucleotide sequence ID" value="NZ_CP047166.1"/>
</dbReference>
<organism evidence="2 3">
    <name type="scientific">Ponticoccus alexandrii</name>
    <dbReference type="NCBI Taxonomy" id="1943633"/>
    <lineage>
        <taxon>Bacteria</taxon>
        <taxon>Pseudomonadati</taxon>
        <taxon>Pseudomonadota</taxon>
        <taxon>Alphaproteobacteria</taxon>
        <taxon>Rhodobacterales</taxon>
        <taxon>Roseobacteraceae</taxon>
        <taxon>Ponticoccus</taxon>
    </lineage>
</organism>
<sequence>MAVISFMVGSVVALVAAILCFAFSDMGIGGALMVYLGGGTVLGTLLTLAGSGLFSEPATPFELASDRH</sequence>
<name>A0ABX7F6B0_9RHOB</name>
<protein>
    <submittedName>
        <fullName evidence="2">Uncharacterized protein</fullName>
    </submittedName>
</protein>
<feature type="transmembrane region" description="Helical" evidence="1">
    <location>
        <begin position="6"/>
        <end position="24"/>
    </location>
</feature>
<evidence type="ECO:0000313" key="2">
    <source>
        <dbReference type="EMBL" id="QRF66066.1"/>
    </source>
</evidence>
<evidence type="ECO:0000313" key="3">
    <source>
        <dbReference type="Proteomes" id="UP000596387"/>
    </source>
</evidence>
<keyword evidence="3" id="KW-1185">Reference proteome</keyword>
<keyword evidence="1" id="KW-0472">Membrane</keyword>
<keyword evidence="1" id="KW-1133">Transmembrane helix</keyword>
<keyword evidence="1" id="KW-0812">Transmembrane</keyword>